<dbReference type="Proteomes" id="UP000814140">
    <property type="component" value="Unassembled WGS sequence"/>
</dbReference>
<reference evidence="1" key="1">
    <citation type="submission" date="2021-03" db="EMBL/GenBank/DDBJ databases">
        <authorList>
            <consortium name="DOE Joint Genome Institute"/>
            <person name="Ahrendt S."/>
            <person name="Looney B.P."/>
            <person name="Miyauchi S."/>
            <person name="Morin E."/>
            <person name="Drula E."/>
            <person name="Courty P.E."/>
            <person name="Chicoki N."/>
            <person name="Fauchery L."/>
            <person name="Kohler A."/>
            <person name="Kuo A."/>
            <person name="Labutti K."/>
            <person name="Pangilinan J."/>
            <person name="Lipzen A."/>
            <person name="Riley R."/>
            <person name="Andreopoulos W."/>
            <person name="He G."/>
            <person name="Johnson J."/>
            <person name="Barry K.W."/>
            <person name="Grigoriev I.V."/>
            <person name="Nagy L."/>
            <person name="Hibbett D."/>
            <person name="Henrissat B."/>
            <person name="Matheny P.B."/>
            <person name="Labbe J."/>
            <person name="Martin F."/>
        </authorList>
    </citation>
    <scope>NUCLEOTIDE SEQUENCE</scope>
    <source>
        <strain evidence="1">HHB10654</strain>
    </source>
</reference>
<name>A0ACB8T3U6_9AGAM</name>
<proteinExistence type="predicted"/>
<reference evidence="1" key="2">
    <citation type="journal article" date="2022" name="New Phytol.">
        <title>Evolutionary transition to the ectomycorrhizal habit in the genomes of a hyperdiverse lineage of mushroom-forming fungi.</title>
        <authorList>
            <person name="Looney B."/>
            <person name="Miyauchi S."/>
            <person name="Morin E."/>
            <person name="Drula E."/>
            <person name="Courty P.E."/>
            <person name="Kohler A."/>
            <person name="Kuo A."/>
            <person name="LaButti K."/>
            <person name="Pangilinan J."/>
            <person name="Lipzen A."/>
            <person name="Riley R."/>
            <person name="Andreopoulos W."/>
            <person name="He G."/>
            <person name="Johnson J."/>
            <person name="Nolan M."/>
            <person name="Tritt A."/>
            <person name="Barry K.W."/>
            <person name="Grigoriev I.V."/>
            <person name="Nagy L.G."/>
            <person name="Hibbett D."/>
            <person name="Henrissat B."/>
            <person name="Matheny P.B."/>
            <person name="Labbe J."/>
            <person name="Martin F.M."/>
        </authorList>
    </citation>
    <scope>NUCLEOTIDE SEQUENCE</scope>
    <source>
        <strain evidence="1">HHB10654</strain>
    </source>
</reference>
<comment type="caution">
    <text evidence="1">The sequence shown here is derived from an EMBL/GenBank/DDBJ whole genome shotgun (WGS) entry which is preliminary data.</text>
</comment>
<keyword evidence="2" id="KW-1185">Reference proteome</keyword>
<evidence type="ECO:0000313" key="1">
    <source>
        <dbReference type="EMBL" id="KAI0062646.1"/>
    </source>
</evidence>
<gene>
    <name evidence="1" type="ORF">BV25DRAFT_1825153</name>
</gene>
<organism evidence="1 2">
    <name type="scientific">Artomyces pyxidatus</name>
    <dbReference type="NCBI Taxonomy" id="48021"/>
    <lineage>
        <taxon>Eukaryota</taxon>
        <taxon>Fungi</taxon>
        <taxon>Dikarya</taxon>
        <taxon>Basidiomycota</taxon>
        <taxon>Agaricomycotina</taxon>
        <taxon>Agaricomycetes</taxon>
        <taxon>Russulales</taxon>
        <taxon>Auriscalpiaceae</taxon>
        <taxon>Artomyces</taxon>
    </lineage>
</organism>
<sequence>MEEAEGRLKCAHAMDVTHDSPQLAATTRTGRELEPAAYRTPIEIYQEIFSYIPLLVPDSLMLHFSTAVSQVCRHWRRLALEMKELWTFIVVDPRNYTQRVRLALERSHPLPIVLHIEVIASDKDEYRKIVLHALGHISRARDLFINGAGLHEYEEFLDEVTAVLESHPAPLLESFQASYFTDLPEASLFLGQVPPKLRTVRMFACYTHSLLLRAPLTHLYLSEMEMVDILDLLDKLPSLEVMKLEAPALAEIDTFLPPPVALPNLQSLELAGRSVDSIVRFMGFLDVPCDADLSLRVFGGDLIESTFNTAMESMAAVYAGQIGDALEAGLVFRDLTIGPSKPWGDDNTLTLHNPTSVQATENEDDDPPSLPSSMILSMTWSHQFGDERRMIPRILSFMPATDSYETLNVTGKRLRLLQDWVDIALHDPKVSRIIANGIAAHGVVMALNQTDIPVFPRLDTLCITDLTLEDQVDERPAGPDYYPYMRIQLDDGGSLPFLQTTYHSLSCCRERFAPGPPLAIRYRICPFKPAICRRI</sequence>
<protein>
    <submittedName>
        <fullName evidence="1">Uncharacterized protein</fullName>
    </submittedName>
</protein>
<evidence type="ECO:0000313" key="2">
    <source>
        <dbReference type="Proteomes" id="UP000814140"/>
    </source>
</evidence>
<dbReference type="EMBL" id="MU277206">
    <property type="protein sequence ID" value="KAI0062646.1"/>
    <property type="molecule type" value="Genomic_DNA"/>
</dbReference>
<accession>A0ACB8T3U6</accession>